<dbReference type="InterPro" id="IPR003439">
    <property type="entry name" value="ABC_transporter-like_ATP-bd"/>
</dbReference>
<sequence length="251" mass="26767">MDQEPESAGAADTTLAASGVTVRFGALVAVDGVDLVVRQGDILGLIGPNGAGKTTLVNAITGFERLSAGEVKLGGRTITRMPAHKRARLRIVRTFQSGHSFARLTALENVEAAALGAGHSRRSARRRAGELLGFMKLSHRANVAAKALPHGDERRLEVARALAMNPLYLLMDEPAAGLDERESDELMDAIRGARDDIHCGIVLIDHDMRVIMQTCERIQVLNYGKTISAGTPGQVRNDPAVIAAYLGASQD</sequence>
<dbReference type="EMBL" id="JAEKNR010000024">
    <property type="protein sequence ID" value="MBJ7596817.1"/>
    <property type="molecule type" value="Genomic_DNA"/>
</dbReference>
<dbReference type="InterPro" id="IPR027417">
    <property type="entry name" value="P-loop_NTPase"/>
</dbReference>
<dbReference type="SMART" id="SM00382">
    <property type="entry name" value="AAA"/>
    <property type="match status" value="1"/>
</dbReference>
<dbReference type="AlphaFoldDB" id="A0A934JXM8"/>
<dbReference type="GO" id="GO:0015192">
    <property type="term" value="F:L-phenylalanine transmembrane transporter activity"/>
    <property type="evidence" value="ECO:0007669"/>
    <property type="project" value="TreeGrafter"/>
</dbReference>
<evidence type="ECO:0000256" key="1">
    <source>
        <dbReference type="ARBA" id="ARBA00022448"/>
    </source>
</evidence>
<dbReference type="GO" id="GO:0016887">
    <property type="term" value="F:ATP hydrolysis activity"/>
    <property type="evidence" value="ECO:0007669"/>
    <property type="project" value="InterPro"/>
</dbReference>
<evidence type="ECO:0000313" key="6">
    <source>
        <dbReference type="Proteomes" id="UP000612893"/>
    </source>
</evidence>
<dbReference type="GO" id="GO:0005304">
    <property type="term" value="F:L-valine transmembrane transporter activity"/>
    <property type="evidence" value="ECO:0007669"/>
    <property type="project" value="TreeGrafter"/>
</dbReference>
<keyword evidence="6" id="KW-1185">Reference proteome</keyword>
<reference evidence="5" key="1">
    <citation type="submission" date="2020-10" db="EMBL/GenBank/DDBJ databases">
        <title>Ca. Dormibacterota MAGs.</title>
        <authorList>
            <person name="Montgomery K."/>
        </authorList>
    </citation>
    <scope>NUCLEOTIDE SEQUENCE [LARGE SCALE GENOMIC DNA]</scope>
    <source>
        <strain evidence="5">SC8812_S17_10</strain>
    </source>
</reference>
<dbReference type="GO" id="GO:0005524">
    <property type="term" value="F:ATP binding"/>
    <property type="evidence" value="ECO:0007669"/>
    <property type="project" value="UniProtKB-KW"/>
</dbReference>
<dbReference type="InterPro" id="IPR051120">
    <property type="entry name" value="ABC_AA/LPS_Transport"/>
</dbReference>
<organism evidence="5 6">
    <name type="scientific">Candidatus Nephthysia bennettiae</name>
    <dbReference type="NCBI Taxonomy" id="3127016"/>
    <lineage>
        <taxon>Bacteria</taxon>
        <taxon>Bacillati</taxon>
        <taxon>Candidatus Dormiibacterota</taxon>
        <taxon>Candidatus Dormibacteria</taxon>
        <taxon>Candidatus Dormibacterales</taxon>
        <taxon>Candidatus Dormibacteraceae</taxon>
        <taxon>Candidatus Nephthysia</taxon>
    </lineage>
</organism>
<gene>
    <name evidence="5" type="ORF">JF922_01845</name>
</gene>
<keyword evidence="3 5" id="KW-0067">ATP-binding</keyword>
<proteinExistence type="predicted"/>
<dbReference type="GO" id="GO:0015808">
    <property type="term" value="P:L-alanine transport"/>
    <property type="evidence" value="ECO:0007669"/>
    <property type="project" value="TreeGrafter"/>
</dbReference>
<evidence type="ECO:0000259" key="4">
    <source>
        <dbReference type="PROSITE" id="PS50893"/>
    </source>
</evidence>
<dbReference type="SUPFAM" id="SSF52540">
    <property type="entry name" value="P-loop containing nucleoside triphosphate hydrolases"/>
    <property type="match status" value="1"/>
</dbReference>
<dbReference type="Pfam" id="PF12399">
    <property type="entry name" value="BCA_ABC_TP_C"/>
    <property type="match status" value="1"/>
</dbReference>
<dbReference type="CDD" id="cd03219">
    <property type="entry name" value="ABC_Mj1267_LivG_branched"/>
    <property type="match status" value="1"/>
</dbReference>
<evidence type="ECO:0000256" key="2">
    <source>
        <dbReference type="ARBA" id="ARBA00022741"/>
    </source>
</evidence>
<dbReference type="InterPro" id="IPR003593">
    <property type="entry name" value="AAA+_ATPase"/>
</dbReference>
<evidence type="ECO:0000313" key="5">
    <source>
        <dbReference type="EMBL" id="MBJ7596817.1"/>
    </source>
</evidence>
<dbReference type="GO" id="GO:1903806">
    <property type="term" value="P:L-isoleucine import across plasma membrane"/>
    <property type="evidence" value="ECO:0007669"/>
    <property type="project" value="TreeGrafter"/>
</dbReference>
<dbReference type="GO" id="GO:0005886">
    <property type="term" value="C:plasma membrane"/>
    <property type="evidence" value="ECO:0007669"/>
    <property type="project" value="TreeGrafter"/>
</dbReference>
<dbReference type="PANTHER" id="PTHR45772">
    <property type="entry name" value="CONSERVED COMPONENT OF ABC TRANSPORTER FOR NATURAL AMINO ACIDS-RELATED"/>
    <property type="match status" value="1"/>
</dbReference>
<dbReference type="GO" id="GO:0015188">
    <property type="term" value="F:L-isoleucine transmembrane transporter activity"/>
    <property type="evidence" value="ECO:0007669"/>
    <property type="project" value="TreeGrafter"/>
</dbReference>
<keyword evidence="2" id="KW-0547">Nucleotide-binding</keyword>
<dbReference type="InterPro" id="IPR032823">
    <property type="entry name" value="BCA_ABC_TP_C"/>
</dbReference>
<name>A0A934JXM8_9BACT</name>
<dbReference type="GO" id="GO:0042941">
    <property type="term" value="P:D-alanine transmembrane transport"/>
    <property type="evidence" value="ECO:0007669"/>
    <property type="project" value="TreeGrafter"/>
</dbReference>
<dbReference type="RefSeq" id="WP_338198649.1">
    <property type="nucleotide sequence ID" value="NZ_JAEKNR010000024.1"/>
</dbReference>
<evidence type="ECO:0000256" key="3">
    <source>
        <dbReference type="ARBA" id="ARBA00022840"/>
    </source>
</evidence>
<dbReference type="Pfam" id="PF00005">
    <property type="entry name" value="ABC_tran"/>
    <property type="match status" value="1"/>
</dbReference>
<dbReference type="GO" id="GO:1903805">
    <property type="term" value="P:L-valine import across plasma membrane"/>
    <property type="evidence" value="ECO:0007669"/>
    <property type="project" value="TreeGrafter"/>
</dbReference>
<dbReference type="Proteomes" id="UP000612893">
    <property type="component" value="Unassembled WGS sequence"/>
</dbReference>
<accession>A0A934JXM8</accession>
<dbReference type="PROSITE" id="PS50893">
    <property type="entry name" value="ABC_TRANSPORTER_2"/>
    <property type="match status" value="1"/>
</dbReference>
<comment type="caution">
    <text evidence="5">The sequence shown here is derived from an EMBL/GenBank/DDBJ whole genome shotgun (WGS) entry which is preliminary data.</text>
</comment>
<protein>
    <submittedName>
        <fullName evidence="5">ABC transporter ATP-binding protein</fullName>
    </submittedName>
</protein>
<dbReference type="PANTHER" id="PTHR45772:SF7">
    <property type="entry name" value="AMINO ACID ABC TRANSPORTER ATP-BINDING PROTEIN"/>
    <property type="match status" value="1"/>
</dbReference>
<dbReference type="Gene3D" id="3.40.50.300">
    <property type="entry name" value="P-loop containing nucleotide triphosphate hydrolases"/>
    <property type="match status" value="1"/>
</dbReference>
<keyword evidence="1" id="KW-0813">Transport</keyword>
<feature type="domain" description="ABC transporter" evidence="4">
    <location>
        <begin position="15"/>
        <end position="248"/>
    </location>
</feature>